<dbReference type="InterPro" id="IPR028098">
    <property type="entry name" value="Glyco_trans_4-like_N"/>
</dbReference>
<proteinExistence type="predicted"/>
<dbReference type="SUPFAM" id="SSF53756">
    <property type="entry name" value="UDP-Glycosyltransferase/glycogen phosphorylase"/>
    <property type="match status" value="1"/>
</dbReference>
<reference evidence="4" key="1">
    <citation type="submission" date="2018-11" db="EMBL/GenBank/DDBJ databases">
        <title>FDA dAtabase for Regulatory Grade micrObial Sequences (FDA-ARGOS): Supporting development and validation of Infectious Disease Dx tests.</title>
        <authorList>
            <person name="Goldberg B."/>
            <person name="Campos J."/>
            <person name="Tallon L."/>
            <person name="Sadzewicz L."/>
            <person name="Zhao X."/>
            <person name="Vavikolanu K."/>
            <person name="Mehta A."/>
            <person name="Aluvathingal J."/>
            <person name="Nadendla S."/>
            <person name="Geyer C."/>
            <person name="Nandy P."/>
            <person name="Yan Y."/>
            <person name="Sichtig H."/>
        </authorList>
    </citation>
    <scope>NUCLEOTIDE SEQUENCE [LARGE SCALE GENOMIC DNA]</scope>
    <source>
        <strain evidence="4">FDAARGOS_614</strain>
    </source>
</reference>
<sequence length="419" mass="45377">MRRIALISEHASPLASIGSVDSGGQNVYVAHLARQLGKCGYPVDVFTRRDKALLPDVVGFAPNVRVVHVPAGPAVHVPKEALLQYMPAFGDFMVDFIRRDAIGYDVLHANFFMSGVAALRARASLGIPLVMTFHALGKVRRQHQGSADGFPDARFDIEDTLAREADCVIAECPQDEEDLVGLCGAERSRIETVPCGFDDEEFSPVDRAQARRDLGWQRDDFTVLQLGRLVPRKGIDNVIRAVGYLRHTLGVRARLYVVGGNADSPSEAATPEIGRLRQVAGEAGVSDMVTFVGRRGRDQLRQFYGASDVFVTTPWYEPFGITPVEAMACGVPVVGASVGGIRSTVVDGETGFLVPPHAPQPLAERLARLAMDPALVDRMGQAGRARAQTHFTWAGVARQMEQVYARLTQAHAGTGRVAA</sequence>
<evidence type="ECO:0000259" key="2">
    <source>
        <dbReference type="Pfam" id="PF13439"/>
    </source>
</evidence>
<organism evidence="3 4">
    <name type="scientific">Cupriavidus pauculus</name>
    <dbReference type="NCBI Taxonomy" id="82633"/>
    <lineage>
        <taxon>Bacteria</taxon>
        <taxon>Pseudomonadati</taxon>
        <taxon>Pseudomonadota</taxon>
        <taxon>Betaproteobacteria</taxon>
        <taxon>Burkholderiales</taxon>
        <taxon>Burkholderiaceae</taxon>
        <taxon>Cupriavidus</taxon>
    </lineage>
</organism>
<protein>
    <submittedName>
        <fullName evidence="3">Glycosyltransferase family 1 protein</fullName>
    </submittedName>
</protein>
<dbReference type="RefSeq" id="WP_124686024.1">
    <property type="nucleotide sequence ID" value="NZ_CP033970.1"/>
</dbReference>
<evidence type="ECO:0000313" key="3">
    <source>
        <dbReference type="EMBL" id="AZG16294.1"/>
    </source>
</evidence>
<dbReference type="Pfam" id="PF13439">
    <property type="entry name" value="Glyco_transf_4"/>
    <property type="match status" value="1"/>
</dbReference>
<gene>
    <name evidence="3" type="ORF">EHF44_23145</name>
</gene>
<feature type="domain" description="Glycosyltransferase subfamily 4-like N-terminal" evidence="2">
    <location>
        <begin position="23"/>
        <end position="200"/>
    </location>
</feature>
<evidence type="ECO:0000259" key="1">
    <source>
        <dbReference type="Pfam" id="PF00534"/>
    </source>
</evidence>
<evidence type="ECO:0000313" key="4">
    <source>
        <dbReference type="Proteomes" id="UP000270411"/>
    </source>
</evidence>
<dbReference type="AlphaFoldDB" id="A0A3G8H746"/>
<dbReference type="Gene3D" id="3.40.50.2000">
    <property type="entry name" value="Glycogen Phosphorylase B"/>
    <property type="match status" value="2"/>
</dbReference>
<dbReference type="CDD" id="cd03800">
    <property type="entry name" value="GT4_sucrose_synthase"/>
    <property type="match status" value="1"/>
</dbReference>
<keyword evidence="3" id="KW-0808">Transferase</keyword>
<name>A0A3G8H746_9BURK</name>
<dbReference type="GO" id="GO:0016757">
    <property type="term" value="F:glycosyltransferase activity"/>
    <property type="evidence" value="ECO:0007669"/>
    <property type="project" value="InterPro"/>
</dbReference>
<dbReference type="PANTHER" id="PTHR45947:SF3">
    <property type="entry name" value="SULFOQUINOVOSYL TRANSFERASE SQD2"/>
    <property type="match status" value="1"/>
</dbReference>
<dbReference type="InterPro" id="IPR001296">
    <property type="entry name" value="Glyco_trans_1"/>
</dbReference>
<dbReference type="PANTHER" id="PTHR45947">
    <property type="entry name" value="SULFOQUINOVOSYL TRANSFERASE SQD2"/>
    <property type="match status" value="1"/>
</dbReference>
<accession>A0A3G8H746</accession>
<dbReference type="Proteomes" id="UP000270411">
    <property type="component" value="Chromosome 2"/>
</dbReference>
<dbReference type="Pfam" id="PF00534">
    <property type="entry name" value="Glycos_transf_1"/>
    <property type="match status" value="1"/>
</dbReference>
<feature type="domain" description="Glycosyl transferase family 1" evidence="1">
    <location>
        <begin position="207"/>
        <end position="385"/>
    </location>
</feature>
<dbReference type="EMBL" id="CP033970">
    <property type="protein sequence ID" value="AZG16294.1"/>
    <property type="molecule type" value="Genomic_DNA"/>
</dbReference>
<dbReference type="OrthoDB" id="433681at2"/>
<dbReference type="InterPro" id="IPR050194">
    <property type="entry name" value="Glycosyltransferase_grp1"/>
</dbReference>
<dbReference type="KEGG" id="cpau:EHF44_23145"/>